<dbReference type="SUPFAM" id="SSF48452">
    <property type="entry name" value="TPR-like"/>
    <property type="match status" value="1"/>
</dbReference>
<dbReference type="InterPro" id="IPR052384">
    <property type="entry name" value="TMTC_O-mannosyltransferase"/>
</dbReference>
<evidence type="ECO:0000256" key="1">
    <source>
        <dbReference type="SAM" id="SignalP"/>
    </source>
</evidence>
<comment type="caution">
    <text evidence="2">The sequence shown here is derived from an EMBL/GenBank/DDBJ whole genome shotgun (WGS) entry which is preliminary data.</text>
</comment>
<proteinExistence type="predicted"/>
<keyword evidence="1" id="KW-0732">Signal</keyword>
<reference evidence="2 3" key="1">
    <citation type="submission" date="2017-12" db="EMBL/GenBank/DDBJ databases">
        <title>The genome sequence of Caulobacter sp. 410.</title>
        <authorList>
            <person name="Gao J."/>
            <person name="Mao X."/>
            <person name="Sun J."/>
        </authorList>
    </citation>
    <scope>NUCLEOTIDE SEQUENCE [LARGE SCALE GENOMIC DNA]</scope>
    <source>
        <strain evidence="2 3">410</strain>
    </source>
</reference>
<organism evidence="2 3">
    <name type="scientific">Caulobacter zeae</name>
    <dbReference type="NCBI Taxonomy" id="2055137"/>
    <lineage>
        <taxon>Bacteria</taxon>
        <taxon>Pseudomonadati</taxon>
        <taxon>Pseudomonadota</taxon>
        <taxon>Alphaproteobacteria</taxon>
        <taxon>Caulobacterales</taxon>
        <taxon>Caulobacteraceae</taxon>
        <taxon>Caulobacter</taxon>
    </lineage>
</organism>
<dbReference type="RefSeq" id="WP_101716859.1">
    <property type="nucleotide sequence ID" value="NZ_PJRS01000010.1"/>
</dbReference>
<gene>
    <name evidence="2" type="ORF">SGCZBJ_04705</name>
</gene>
<evidence type="ECO:0000313" key="2">
    <source>
        <dbReference type="EMBL" id="PLR28307.1"/>
    </source>
</evidence>
<evidence type="ECO:0000313" key="3">
    <source>
        <dbReference type="Proteomes" id="UP000234479"/>
    </source>
</evidence>
<feature type="chain" id="PRO_5014600455" evidence="1">
    <location>
        <begin position="25"/>
        <end position="280"/>
    </location>
</feature>
<dbReference type="Pfam" id="PF13374">
    <property type="entry name" value="TPR_10"/>
    <property type="match status" value="1"/>
</dbReference>
<dbReference type="Gene3D" id="1.25.40.10">
    <property type="entry name" value="Tetratricopeptide repeat domain"/>
    <property type="match status" value="1"/>
</dbReference>
<keyword evidence="3" id="KW-1185">Reference proteome</keyword>
<dbReference type="PANTHER" id="PTHR44216:SF3">
    <property type="entry name" value="PROTEIN O-MANNOSYL-TRANSFERASE TMTC2"/>
    <property type="match status" value="1"/>
</dbReference>
<accession>A0A2N5DQH2</accession>
<dbReference type="PIRSF" id="PIRSF035836">
    <property type="entry name" value="UCP035836"/>
    <property type="match status" value="1"/>
</dbReference>
<dbReference type="AlphaFoldDB" id="A0A2N5DQH2"/>
<dbReference type="InterPro" id="IPR011990">
    <property type="entry name" value="TPR-like_helical_dom_sf"/>
</dbReference>
<sequence length="280" mass="29063">MCRKPALLATVLTPILLLSVPALAADKGDKAGKIAASAPVAAQPAAQSAAQRKAGAAERAEAARMDPLARAAFWSAEFEADPRDPEAGVGLSQALRALGRYDDAASASGRVLVSHPNNVEALLESARVQLARGEGFFAIEPARTAAAAAPKDWRPQSLLGVALEQSKRDDEALVAHRQAVALAPNEAAPAANLAMYLAGHGDLAGAETLLRKAVAMPSSTVQVRQNLALIVGLQGRVDEAERMARQDLPPQMVDNNLAWLRAALGQGSATRTWGAIKAGG</sequence>
<dbReference type="OrthoDB" id="422579at2"/>
<protein>
    <submittedName>
        <fullName evidence="2">Pilus assembly protein TadD</fullName>
    </submittedName>
</protein>
<dbReference type="GO" id="GO:0035269">
    <property type="term" value="P:protein O-linked glycosylation via mannose"/>
    <property type="evidence" value="ECO:0007669"/>
    <property type="project" value="TreeGrafter"/>
</dbReference>
<name>A0A2N5DQH2_9CAUL</name>
<dbReference type="EMBL" id="PJRS01000010">
    <property type="protein sequence ID" value="PLR28307.1"/>
    <property type="molecule type" value="Genomic_DNA"/>
</dbReference>
<dbReference type="GO" id="GO:0000030">
    <property type="term" value="F:mannosyltransferase activity"/>
    <property type="evidence" value="ECO:0007669"/>
    <property type="project" value="TreeGrafter"/>
</dbReference>
<feature type="signal peptide" evidence="1">
    <location>
        <begin position="1"/>
        <end position="24"/>
    </location>
</feature>
<dbReference type="PANTHER" id="PTHR44216">
    <property type="entry name" value="PROTEIN O-MANNOSYL-TRANSFERASE TMTC2"/>
    <property type="match status" value="1"/>
</dbReference>
<dbReference type="InterPro" id="IPR014596">
    <property type="entry name" value="UCP035836"/>
</dbReference>
<dbReference type="Proteomes" id="UP000234479">
    <property type="component" value="Unassembled WGS sequence"/>
</dbReference>